<dbReference type="AlphaFoldDB" id="A0A9X5GTN9"/>
<dbReference type="GO" id="GO:0008374">
    <property type="term" value="F:O-acyltransferase activity"/>
    <property type="evidence" value="ECO:0007669"/>
    <property type="project" value="TreeGrafter"/>
</dbReference>
<keyword evidence="5" id="KW-1185">Reference proteome</keyword>
<dbReference type="Gene3D" id="2.160.10.10">
    <property type="entry name" value="Hexapeptide repeat proteins"/>
    <property type="match status" value="1"/>
</dbReference>
<dbReference type="SUPFAM" id="SSF51161">
    <property type="entry name" value="Trimeric LpxA-like enzymes"/>
    <property type="match status" value="1"/>
</dbReference>
<dbReference type="InterPro" id="IPR011004">
    <property type="entry name" value="Trimer_LpxA-like_sf"/>
</dbReference>
<evidence type="ECO:0000313" key="4">
    <source>
        <dbReference type="EMBL" id="NBJ94389.1"/>
    </source>
</evidence>
<evidence type="ECO:0000256" key="3">
    <source>
        <dbReference type="ARBA" id="ARBA00022737"/>
    </source>
</evidence>
<keyword evidence="3" id="KW-0677">Repeat</keyword>
<sequence length="198" mass="21722">MKAMTVKEVIDGFREGVEENAERDAYANELFQEAVRIGMELNTKYHTLEELRELMGRLIGKKVDGSFRMFPPFYTDFGKNITIGKDVFINSGCHFQDQGGIEIGDGALIGHNVVLATINHDLSPKENRKNHYAPIKIGAHVWIGSNATILPGVTIGDWAVVAAGAVVRGNVPAMTIVGGVPAKVLKVIQEEERHERAV</sequence>
<comment type="caution">
    <text evidence="4">The sequence shown here is derived from an EMBL/GenBank/DDBJ whole genome shotgun (WGS) entry which is preliminary data.</text>
</comment>
<reference evidence="4" key="1">
    <citation type="submission" date="2018-09" db="EMBL/GenBank/DDBJ databases">
        <title>Murine metabolic-syndrome-specific gut microbial biobank.</title>
        <authorList>
            <person name="Liu C."/>
        </authorList>
    </citation>
    <scope>NUCLEOTIDE SEQUENCE</scope>
    <source>
        <strain evidence="4">D42-62</strain>
    </source>
</reference>
<dbReference type="InterPro" id="IPR051159">
    <property type="entry name" value="Hexapeptide_acetyltransf"/>
</dbReference>
<dbReference type="EMBL" id="QZDT01000037">
    <property type="protein sequence ID" value="NBJ94389.1"/>
    <property type="molecule type" value="Genomic_DNA"/>
</dbReference>
<evidence type="ECO:0000313" key="5">
    <source>
        <dbReference type="Proteomes" id="UP001154420"/>
    </source>
</evidence>
<evidence type="ECO:0000256" key="1">
    <source>
        <dbReference type="ARBA" id="ARBA00007274"/>
    </source>
</evidence>
<organism evidence="4 5">
    <name type="scientific">Parablautia muri</name>
    <dbReference type="NCBI Taxonomy" id="2320879"/>
    <lineage>
        <taxon>Bacteria</taxon>
        <taxon>Bacillati</taxon>
        <taxon>Bacillota</taxon>
        <taxon>Clostridia</taxon>
        <taxon>Lachnospirales</taxon>
        <taxon>Lachnospiraceae</taxon>
        <taxon>Parablautia</taxon>
    </lineage>
</organism>
<dbReference type="PANTHER" id="PTHR23416:SF23">
    <property type="entry name" value="ACETYLTRANSFERASE C18B11.09C-RELATED"/>
    <property type="match status" value="1"/>
</dbReference>
<proteinExistence type="inferred from homology"/>
<evidence type="ECO:0000256" key="2">
    <source>
        <dbReference type="ARBA" id="ARBA00022679"/>
    </source>
</evidence>
<dbReference type="PROSITE" id="PS00101">
    <property type="entry name" value="HEXAPEP_TRANSFERASES"/>
    <property type="match status" value="1"/>
</dbReference>
<name>A0A9X5GTN9_9FIRM</name>
<dbReference type="Pfam" id="PF14602">
    <property type="entry name" value="Hexapep_2"/>
    <property type="match status" value="1"/>
</dbReference>
<protein>
    <submittedName>
        <fullName evidence="4">Sugar O-acetyltransferase</fullName>
    </submittedName>
</protein>
<keyword evidence="2" id="KW-0808">Transferase</keyword>
<dbReference type="OrthoDB" id="9801697at2"/>
<dbReference type="PANTHER" id="PTHR23416">
    <property type="entry name" value="SIALIC ACID SYNTHASE-RELATED"/>
    <property type="match status" value="1"/>
</dbReference>
<dbReference type="Proteomes" id="UP001154420">
    <property type="component" value="Unassembled WGS sequence"/>
</dbReference>
<dbReference type="Pfam" id="PF00132">
    <property type="entry name" value="Hexapep"/>
    <property type="match status" value="1"/>
</dbReference>
<gene>
    <name evidence="4" type="ORF">D5281_17815</name>
</gene>
<dbReference type="InterPro" id="IPR018357">
    <property type="entry name" value="Hexapep_transf_CS"/>
</dbReference>
<dbReference type="InterPro" id="IPR001451">
    <property type="entry name" value="Hexapep"/>
</dbReference>
<accession>A0A9X5GTN9</accession>
<comment type="similarity">
    <text evidence="1">Belongs to the transferase hexapeptide repeat family.</text>
</comment>